<feature type="transmembrane region" description="Helical" evidence="4">
    <location>
        <begin position="47"/>
        <end position="67"/>
    </location>
</feature>
<keyword evidence="4" id="KW-1133">Transmembrane helix</keyword>
<organism evidence="5 6">
    <name type="scientific">Candidatus Magasanikbacteria bacterium GW2011_GWC2_37_14</name>
    <dbReference type="NCBI Taxonomy" id="1619046"/>
    <lineage>
        <taxon>Bacteria</taxon>
        <taxon>Candidatus Magasanikiibacteriota</taxon>
    </lineage>
</organism>
<dbReference type="PROSITE" id="PS50005">
    <property type="entry name" value="TPR"/>
    <property type="match status" value="2"/>
</dbReference>
<dbReference type="SMART" id="SM00028">
    <property type="entry name" value="TPR"/>
    <property type="match status" value="4"/>
</dbReference>
<keyword evidence="2 3" id="KW-0802">TPR repeat</keyword>
<feature type="transmembrane region" description="Helical" evidence="4">
    <location>
        <begin position="138"/>
        <end position="160"/>
    </location>
</feature>
<dbReference type="InterPro" id="IPR011990">
    <property type="entry name" value="TPR-like_helical_dom_sf"/>
</dbReference>
<keyword evidence="4" id="KW-0472">Membrane</keyword>
<dbReference type="Pfam" id="PF13414">
    <property type="entry name" value="TPR_11"/>
    <property type="match status" value="1"/>
</dbReference>
<dbReference type="InterPro" id="IPR019734">
    <property type="entry name" value="TPR_rpt"/>
</dbReference>
<dbReference type="PANTHER" id="PTHR44858:SF1">
    <property type="entry name" value="UDP-N-ACETYLGLUCOSAMINE--PEPTIDE N-ACETYLGLUCOSAMINYLTRANSFERASE SPINDLY-RELATED"/>
    <property type="match status" value="1"/>
</dbReference>
<evidence type="ECO:0000256" key="3">
    <source>
        <dbReference type="PROSITE-ProRule" id="PRU00339"/>
    </source>
</evidence>
<dbReference type="Proteomes" id="UP000034849">
    <property type="component" value="Unassembled WGS sequence"/>
</dbReference>
<feature type="transmembrane region" description="Helical" evidence="4">
    <location>
        <begin position="79"/>
        <end position="96"/>
    </location>
</feature>
<feature type="transmembrane region" description="Helical" evidence="4">
    <location>
        <begin position="12"/>
        <end position="32"/>
    </location>
</feature>
<dbReference type="STRING" id="1619046.US42_C0008G0005"/>
<feature type="transmembrane region" description="Helical" evidence="4">
    <location>
        <begin position="180"/>
        <end position="197"/>
    </location>
</feature>
<protein>
    <submittedName>
        <fullName evidence="5">TPR Domain containing protein</fullName>
    </submittedName>
</protein>
<dbReference type="AlphaFoldDB" id="A0A0G0ITI8"/>
<feature type="transmembrane region" description="Helical" evidence="4">
    <location>
        <begin position="229"/>
        <end position="247"/>
    </location>
</feature>
<dbReference type="Gene3D" id="1.25.40.10">
    <property type="entry name" value="Tetratricopeptide repeat domain"/>
    <property type="match status" value="3"/>
</dbReference>
<feature type="transmembrane region" description="Helical" evidence="4">
    <location>
        <begin position="206"/>
        <end position="223"/>
    </location>
</feature>
<dbReference type="SUPFAM" id="SSF48452">
    <property type="entry name" value="TPR-like"/>
    <property type="match status" value="1"/>
</dbReference>
<dbReference type="Pfam" id="PF13432">
    <property type="entry name" value="TPR_16"/>
    <property type="match status" value="1"/>
</dbReference>
<dbReference type="InterPro" id="IPR050498">
    <property type="entry name" value="Ycf3"/>
</dbReference>
<comment type="caution">
    <text evidence="5">The sequence shown here is derived from an EMBL/GenBank/DDBJ whole genome shotgun (WGS) entry which is preliminary data.</text>
</comment>
<feature type="transmembrane region" description="Helical" evidence="4">
    <location>
        <begin position="254"/>
        <end position="273"/>
    </location>
</feature>
<dbReference type="EMBL" id="LBSX01000008">
    <property type="protein sequence ID" value="KKQ27494.1"/>
    <property type="molecule type" value="Genomic_DNA"/>
</dbReference>
<name>A0A0G0ITI8_9BACT</name>
<dbReference type="GO" id="GO:0046813">
    <property type="term" value="P:receptor-mediated virion attachment to host cell"/>
    <property type="evidence" value="ECO:0007669"/>
    <property type="project" value="TreeGrafter"/>
</dbReference>
<gene>
    <name evidence="5" type="ORF">US42_C0008G0005</name>
</gene>
<evidence type="ECO:0000313" key="5">
    <source>
        <dbReference type="EMBL" id="KKQ27494.1"/>
    </source>
</evidence>
<sequence length="762" mass="86663">MFNFSTNFKFVRIIDILINFFLFLGIVFLPIFLDKNLSNYYALSKQYLFFGVVLVCFLLWAVKSIFLKKVVYCRTFIDLPLLLLFVLNFLSAIFSVNIYDSFLGRTDYFVYNFVFIVFSLILYYLIINQVKGPKLWRLFLDALLVVGGITSLYFLFKVIFSINFPFFPNVLNTIDGTSSIFGIWIIFNLILAATFIMKKTLSWSKTLLYFFLVLLHFVVILLIGFSVLWWFTLAALLLILLLGILFLNQVRMGWLSVLFTLIIITSIFVFFGAPKKIQAPLPPEISLSSSASWSIAKDVIFSGPKNFLIGSGLGTFVSDFSKYKDNGFNYNSVAWSLRFNQPGNTLMALLSEGGVLVFLNFVFIFLLVLGFGAQAFYNLKKENFLKILSLESANLDVVLEVFALLIGWVILSISLSFCLFGVLVWWLWWLVLAFLIVGLNFLDKRGLIIEKSLVIEETPQYSLVFSFMVIVLVALTIMLSVLGVRFYLAEHNYVKALNSNSLPVAEGYLNKAILQRANADIYHVALARVYLMEAGEEAKNEKADTNKVAELIARAVNEAKQATGLSPKSVALWENLATMYENAAVLVPEARNWAQKSLEEAILLEPNNPVLYLHLGNIYLQANDSDKALEQYKKSLEIKSDYVDAYVALANVYEIKKDLNKAIENYSIIMPVANQNPQVLFNLGRLLYNRKDKGDWDLAEKLWLETLRLQPDYSNALYSLGLLYEVRGDNASALEYYYKVKDLNPDNNLIQNKINSLIGAGN</sequence>
<dbReference type="PANTHER" id="PTHR44858">
    <property type="entry name" value="TETRATRICOPEPTIDE REPEAT PROTEIN 6"/>
    <property type="match status" value="1"/>
</dbReference>
<dbReference type="GO" id="GO:0009279">
    <property type="term" value="C:cell outer membrane"/>
    <property type="evidence" value="ECO:0007669"/>
    <property type="project" value="TreeGrafter"/>
</dbReference>
<feature type="transmembrane region" description="Helical" evidence="4">
    <location>
        <begin position="463"/>
        <end position="488"/>
    </location>
</feature>
<evidence type="ECO:0000256" key="1">
    <source>
        <dbReference type="ARBA" id="ARBA00022737"/>
    </source>
</evidence>
<feature type="transmembrane region" description="Helical" evidence="4">
    <location>
        <begin position="397"/>
        <end position="417"/>
    </location>
</feature>
<evidence type="ECO:0000313" key="6">
    <source>
        <dbReference type="Proteomes" id="UP000034849"/>
    </source>
</evidence>
<feature type="repeat" description="TPR" evidence="3">
    <location>
        <begin position="714"/>
        <end position="747"/>
    </location>
</feature>
<keyword evidence="1" id="KW-0677">Repeat</keyword>
<proteinExistence type="predicted"/>
<feature type="transmembrane region" description="Helical" evidence="4">
    <location>
        <begin position="355"/>
        <end position="377"/>
    </location>
</feature>
<feature type="repeat" description="TPR" evidence="3">
    <location>
        <begin position="609"/>
        <end position="642"/>
    </location>
</feature>
<evidence type="ECO:0000256" key="2">
    <source>
        <dbReference type="ARBA" id="ARBA00022803"/>
    </source>
</evidence>
<feature type="transmembrane region" description="Helical" evidence="4">
    <location>
        <begin position="108"/>
        <end position="126"/>
    </location>
</feature>
<dbReference type="PROSITE" id="PS50293">
    <property type="entry name" value="TPR_REGION"/>
    <property type="match status" value="1"/>
</dbReference>
<accession>A0A0G0ITI8</accession>
<evidence type="ECO:0000256" key="4">
    <source>
        <dbReference type="SAM" id="Phobius"/>
    </source>
</evidence>
<reference evidence="5 6" key="1">
    <citation type="journal article" date="2015" name="Nature">
        <title>rRNA introns, odd ribosomes, and small enigmatic genomes across a large radiation of phyla.</title>
        <authorList>
            <person name="Brown C.T."/>
            <person name="Hug L.A."/>
            <person name="Thomas B.C."/>
            <person name="Sharon I."/>
            <person name="Castelle C.J."/>
            <person name="Singh A."/>
            <person name="Wilkins M.J."/>
            <person name="Williams K.H."/>
            <person name="Banfield J.F."/>
        </authorList>
    </citation>
    <scope>NUCLEOTIDE SEQUENCE [LARGE SCALE GENOMIC DNA]</scope>
</reference>
<keyword evidence="4" id="KW-0812">Transmembrane</keyword>
<feature type="transmembrane region" description="Helical" evidence="4">
    <location>
        <begin position="423"/>
        <end position="442"/>
    </location>
</feature>